<dbReference type="EMBL" id="FPIP01000005">
    <property type="protein sequence ID" value="SFW38747.1"/>
    <property type="molecule type" value="Genomic_DNA"/>
</dbReference>
<dbReference type="Gene3D" id="3.10.620.30">
    <property type="match status" value="1"/>
</dbReference>
<dbReference type="Pfam" id="PF01841">
    <property type="entry name" value="Transglut_core"/>
    <property type="match status" value="1"/>
</dbReference>
<reference evidence="2 3" key="1">
    <citation type="submission" date="2016-11" db="EMBL/GenBank/DDBJ databases">
        <authorList>
            <person name="Jaros S."/>
            <person name="Januszkiewicz K."/>
            <person name="Wedrychowicz H."/>
        </authorList>
    </citation>
    <scope>NUCLEOTIDE SEQUENCE [LARGE SCALE GENOMIC DNA]</scope>
    <source>
        <strain evidence="2 3">YL228</strain>
    </source>
</reference>
<dbReference type="PANTHER" id="PTHR46333">
    <property type="entry name" value="CYTOKINESIS PROTEIN 3"/>
    <property type="match status" value="1"/>
</dbReference>
<protein>
    <submittedName>
        <fullName evidence="2">Transglutaminase-like superfamily protein</fullName>
    </submittedName>
</protein>
<dbReference type="InterPro" id="IPR052557">
    <property type="entry name" value="CAP/Cytokinesis_protein"/>
</dbReference>
<gene>
    <name evidence="2" type="ORF">SAMN02910280_2267</name>
</gene>
<feature type="domain" description="Transglutaminase-like" evidence="1">
    <location>
        <begin position="182"/>
        <end position="239"/>
    </location>
</feature>
<evidence type="ECO:0000259" key="1">
    <source>
        <dbReference type="SMART" id="SM00460"/>
    </source>
</evidence>
<dbReference type="RefSeq" id="WP_072300490.1">
    <property type="nucleotide sequence ID" value="NZ_FPIP01000005.1"/>
</dbReference>
<dbReference type="InterPro" id="IPR038765">
    <property type="entry name" value="Papain-like_cys_pep_sf"/>
</dbReference>
<dbReference type="PANTHER" id="PTHR46333:SF2">
    <property type="entry name" value="CYTOKINESIS PROTEIN 3"/>
    <property type="match status" value="1"/>
</dbReference>
<dbReference type="AlphaFoldDB" id="A0A1K1NU34"/>
<organism evidence="2 3">
    <name type="scientific">Ruminococcus flavefaciens</name>
    <dbReference type="NCBI Taxonomy" id="1265"/>
    <lineage>
        <taxon>Bacteria</taxon>
        <taxon>Bacillati</taxon>
        <taxon>Bacillota</taxon>
        <taxon>Clostridia</taxon>
        <taxon>Eubacteriales</taxon>
        <taxon>Oscillospiraceae</taxon>
        <taxon>Ruminococcus</taxon>
    </lineage>
</organism>
<dbReference type="InterPro" id="IPR002931">
    <property type="entry name" value="Transglutaminase-like"/>
</dbReference>
<dbReference type="SMART" id="SM00460">
    <property type="entry name" value="TGc"/>
    <property type="match status" value="1"/>
</dbReference>
<dbReference type="SUPFAM" id="SSF54001">
    <property type="entry name" value="Cysteine proteinases"/>
    <property type="match status" value="1"/>
</dbReference>
<dbReference type="Proteomes" id="UP000183461">
    <property type="component" value="Unassembled WGS sequence"/>
</dbReference>
<sequence length="370" mass="42394">MITKKTAALLAALCALLFVAAWRYIKAAGLLRKYPEPQYLTEAEAESRPVYDQLRTDEKAIYTALYRGISQQQEYIPLPYEVDGDQYSRIYCILEKQEGEFFFLDSVYYTAAKVRDARVVYRDLNLIDIQETKLRDKVDSIVDGALNTDDYSLVRYINDYLVDNCRYITGEDVEYASTAYGCLVEGEANCEGYAKAFDLLAAELGLKSVLITGTTESGENHAWNQVKVGTDWYNIDVTWADTDVMGETRQMYFLCDDATFERTHFADDTLFEPFPCGNAEDNYYVKNGLYADSSERAEEIIRRELSSGNGVIELRFSDIFVYDNFKREYIDTEKIFEVAVETGYPFGAQINLSLRENEQENCMTLDFTAE</sequence>
<accession>A0A1K1NU34</accession>
<evidence type="ECO:0000313" key="3">
    <source>
        <dbReference type="Proteomes" id="UP000183461"/>
    </source>
</evidence>
<evidence type="ECO:0000313" key="2">
    <source>
        <dbReference type="EMBL" id="SFW38747.1"/>
    </source>
</evidence>
<dbReference type="GO" id="GO:0005737">
    <property type="term" value="C:cytoplasm"/>
    <property type="evidence" value="ECO:0007669"/>
    <property type="project" value="TreeGrafter"/>
</dbReference>
<proteinExistence type="predicted"/>
<name>A0A1K1NU34_RUMFL</name>